<protein>
    <recommendedName>
        <fullName evidence="1">Mitochondrial import inner membrane translocase subunit TIM50</fullName>
    </recommendedName>
</protein>
<dbReference type="FunFam" id="3.40.50.1000:FF:000257">
    <property type="entry name" value="Haloacid dehalogenase-like hydrolase (HAD) superfamily protein"/>
    <property type="match status" value="1"/>
</dbReference>
<evidence type="ECO:0000313" key="4">
    <source>
        <dbReference type="EnsemblPlants" id="KEH21699"/>
    </source>
</evidence>
<feature type="domain" description="FCP1 homology" evidence="2">
    <location>
        <begin position="118"/>
        <end position="300"/>
    </location>
</feature>
<dbReference type="SUPFAM" id="SSF56784">
    <property type="entry name" value="HAD-like"/>
    <property type="match status" value="1"/>
</dbReference>
<comment type="subunit">
    <text evidence="1">Component of the TIM23 complex.</text>
</comment>
<dbReference type="OrthoDB" id="1711508at2759"/>
<dbReference type="GO" id="GO:0030150">
    <property type="term" value="P:protein import into mitochondrial matrix"/>
    <property type="evidence" value="ECO:0000318"/>
    <property type="project" value="GO_Central"/>
</dbReference>
<reference evidence="4" key="3">
    <citation type="submission" date="2015-04" db="UniProtKB">
        <authorList>
            <consortium name="EnsemblPlants"/>
        </authorList>
    </citation>
    <scope>IDENTIFICATION</scope>
    <source>
        <strain evidence="4">cv. Jemalong A17</strain>
    </source>
</reference>
<dbReference type="InterPro" id="IPR004274">
    <property type="entry name" value="FCP1_dom"/>
</dbReference>
<dbReference type="HOGENOM" id="CLU_013096_0_0_1"/>
<comment type="subcellular location">
    <subcellularLocation>
        <location evidence="1">Mitochondrion inner membrane</location>
        <topology evidence="1">Single-pass membrane protein</topology>
    </subcellularLocation>
</comment>
<keyword evidence="1" id="KW-0809">Transit peptide</keyword>
<dbReference type="GO" id="GO:0005744">
    <property type="term" value="C:TIM23 mitochondrial import inner membrane translocase complex"/>
    <property type="evidence" value="ECO:0000318"/>
    <property type="project" value="GO_Central"/>
</dbReference>
<dbReference type="PANTHER" id="PTHR12210">
    <property type="entry name" value="DULLARD PROTEIN PHOSPHATASE"/>
    <property type="match status" value="1"/>
</dbReference>
<reference evidence="3 5" key="2">
    <citation type="journal article" date="2014" name="BMC Genomics">
        <title>An improved genome release (version Mt4.0) for the model legume Medicago truncatula.</title>
        <authorList>
            <person name="Tang H."/>
            <person name="Krishnakumar V."/>
            <person name="Bidwell S."/>
            <person name="Rosen B."/>
            <person name="Chan A."/>
            <person name="Zhou S."/>
            <person name="Gentzbittel L."/>
            <person name="Childs K.L."/>
            <person name="Yandell M."/>
            <person name="Gundlach H."/>
            <person name="Mayer K.F."/>
            <person name="Schwartz D.C."/>
            <person name="Town C.D."/>
        </authorList>
    </citation>
    <scope>GENOME REANNOTATION</scope>
    <source>
        <strain evidence="3">A17</strain>
        <strain evidence="4 5">cv. Jemalong A17</strain>
    </source>
</reference>
<reference evidence="3 5" key="1">
    <citation type="journal article" date="2011" name="Nature">
        <title>The Medicago genome provides insight into the evolution of rhizobial symbioses.</title>
        <authorList>
            <person name="Young N.D."/>
            <person name="Debelle F."/>
            <person name="Oldroyd G.E."/>
            <person name="Geurts R."/>
            <person name="Cannon S.B."/>
            <person name="Udvardi M.K."/>
            <person name="Benedito V.A."/>
            <person name="Mayer K.F."/>
            <person name="Gouzy J."/>
            <person name="Schoof H."/>
            <person name="Van de Peer Y."/>
            <person name="Proost S."/>
            <person name="Cook D.R."/>
            <person name="Meyers B.C."/>
            <person name="Spannagl M."/>
            <person name="Cheung F."/>
            <person name="De Mita S."/>
            <person name="Krishnakumar V."/>
            <person name="Gundlach H."/>
            <person name="Zhou S."/>
            <person name="Mudge J."/>
            <person name="Bharti A.K."/>
            <person name="Murray J.D."/>
            <person name="Naoumkina M.A."/>
            <person name="Rosen B."/>
            <person name="Silverstein K.A."/>
            <person name="Tang H."/>
            <person name="Rombauts S."/>
            <person name="Zhao P.X."/>
            <person name="Zhou P."/>
            <person name="Barbe V."/>
            <person name="Bardou P."/>
            <person name="Bechner M."/>
            <person name="Bellec A."/>
            <person name="Berger A."/>
            <person name="Berges H."/>
            <person name="Bidwell S."/>
            <person name="Bisseling T."/>
            <person name="Choisne N."/>
            <person name="Couloux A."/>
            <person name="Denny R."/>
            <person name="Deshpande S."/>
            <person name="Dai X."/>
            <person name="Doyle J.J."/>
            <person name="Dudez A.M."/>
            <person name="Farmer A.D."/>
            <person name="Fouteau S."/>
            <person name="Franken C."/>
            <person name="Gibelin C."/>
            <person name="Gish J."/>
            <person name="Goldstein S."/>
            <person name="Gonzalez A.J."/>
            <person name="Green P.J."/>
            <person name="Hallab A."/>
            <person name="Hartog M."/>
            <person name="Hua A."/>
            <person name="Humphray S.J."/>
            <person name="Jeong D.H."/>
            <person name="Jing Y."/>
            <person name="Jocker A."/>
            <person name="Kenton S.M."/>
            <person name="Kim D.J."/>
            <person name="Klee K."/>
            <person name="Lai H."/>
            <person name="Lang C."/>
            <person name="Lin S."/>
            <person name="Macmil S.L."/>
            <person name="Magdelenat G."/>
            <person name="Matthews L."/>
            <person name="McCorrison J."/>
            <person name="Monaghan E.L."/>
            <person name="Mun J.H."/>
            <person name="Najar F.Z."/>
            <person name="Nicholson C."/>
            <person name="Noirot C."/>
            <person name="O'Bleness M."/>
            <person name="Paule C.R."/>
            <person name="Poulain J."/>
            <person name="Prion F."/>
            <person name="Qin B."/>
            <person name="Qu C."/>
            <person name="Retzel E.F."/>
            <person name="Riddle C."/>
            <person name="Sallet E."/>
            <person name="Samain S."/>
            <person name="Samson N."/>
            <person name="Sanders I."/>
            <person name="Saurat O."/>
            <person name="Scarpelli C."/>
            <person name="Schiex T."/>
            <person name="Segurens B."/>
            <person name="Severin A.J."/>
            <person name="Sherrier D.J."/>
            <person name="Shi R."/>
            <person name="Sims S."/>
            <person name="Singer S.R."/>
            <person name="Sinharoy S."/>
            <person name="Sterck L."/>
            <person name="Viollet A."/>
            <person name="Wang B.B."/>
            <person name="Wang K."/>
            <person name="Wang M."/>
            <person name="Wang X."/>
            <person name="Warfsmann J."/>
            <person name="Weissenbach J."/>
            <person name="White D.D."/>
            <person name="White J.D."/>
            <person name="Wiley G.B."/>
            <person name="Wincker P."/>
            <person name="Xing Y."/>
            <person name="Yang L."/>
            <person name="Yao Z."/>
            <person name="Ying F."/>
            <person name="Zhai J."/>
            <person name="Zhou L."/>
            <person name="Zuber A."/>
            <person name="Denarie J."/>
            <person name="Dixon R.A."/>
            <person name="May G.D."/>
            <person name="Schwartz D.C."/>
            <person name="Rogers J."/>
            <person name="Quetier F."/>
            <person name="Town C.D."/>
            <person name="Roe B.A."/>
        </authorList>
    </citation>
    <scope>NUCLEOTIDE SEQUENCE [LARGE SCALE GENOMIC DNA]</scope>
    <source>
        <strain evidence="3">A17</strain>
        <strain evidence="4 5">cv. Jemalong A17</strain>
    </source>
</reference>
<dbReference type="PROSITE" id="PS50969">
    <property type="entry name" value="FCP1"/>
    <property type="match status" value="1"/>
</dbReference>
<evidence type="ECO:0000259" key="2">
    <source>
        <dbReference type="PROSITE" id="PS50969"/>
    </source>
</evidence>
<dbReference type="SMART" id="SM00577">
    <property type="entry name" value="CPDc"/>
    <property type="match status" value="1"/>
</dbReference>
<evidence type="ECO:0000256" key="1">
    <source>
        <dbReference type="RuleBase" id="RU365079"/>
    </source>
</evidence>
<dbReference type="Gene3D" id="3.40.50.1000">
    <property type="entry name" value="HAD superfamily/HAD-like"/>
    <property type="match status" value="1"/>
</dbReference>
<proteinExistence type="inferred from homology"/>
<dbReference type="Pfam" id="PF03031">
    <property type="entry name" value="NIF"/>
    <property type="match status" value="1"/>
</dbReference>
<sequence length="341" mass="39718">MGPVSHGYLPRMCHMHERMSYVLPIDGFCLTVIFPGCAICMRQMSYVLLIDGLCLGYLPRMCHMYETDELCAPHRWVIYLTVICPGCAICMREMSYVLPINEDRPEDLQIPSIGKSIGCLKKKLLVLDVNGLLADIVSHPYPKNIKRDAMIAKKAVYKRPFCSEFLNFCFENFDVAVWSSRIEKNVNRFLNYLMGDLKERLIFCWSISQCTVTNISTLEDKRKTVVFKDLRKIWDKYDPNLPWEKGYYNESNTLLLDDSPYKGLLNPPYNSIFPHSFTYRKKKDKSLGVGGELRQYLEKLAKVEDMVKYVEKHPHGQKRISETNESWDFYLKILSLVEPKE</sequence>
<dbReference type="InterPro" id="IPR023214">
    <property type="entry name" value="HAD_sf"/>
</dbReference>
<keyword evidence="1" id="KW-0496">Mitochondrion</keyword>
<name>A0A072TW16_MEDTR</name>
<dbReference type="EMBL" id="CM001223">
    <property type="protein sequence ID" value="KEH21699.1"/>
    <property type="molecule type" value="Genomic_DNA"/>
</dbReference>
<dbReference type="EnsemblPlants" id="KEH21699">
    <property type="protein sequence ID" value="KEH21699"/>
    <property type="gene ID" value="MTR_7g015190"/>
</dbReference>
<evidence type="ECO:0000313" key="3">
    <source>
        <dbReference type="EMBL" id="KEH21699.1"/>
    </source>
</evidence>
<organism evidence="3 5">
    <name type="scientific">Medicago truncatula</name>
    <name type="common">Barrel medic</name>
    <name type="synonym">Medicago tribuloides</name>
    <dbReference type="NCBI Taxonomy" id="3880"/>
    <lineage>
        <taxon>Eukaryota</taxon>
        <taxon>Viridiplantae</taxon>
        <taxon>Streptophyta</taxon>
        <taxon>Embryophyta</taxon>
        <taxon>Tracheophyta</taxon>
        <taxon>Spermatophyta</taxon>
        <taxon>Magnoliopsida</taxon>
        <taxon>eudicotyledons</taxon>
        <taxon>Gunneridae</taxon>
        <taxon>Pentapetalae</taxon>
        <taxon>rosids</taxon>
        <taxon>fabids</taxon>
        <taxon>Fabales</taxon>
        <taxon>Fabaceae</taxon>
        <taxon>Papilionoideae</taxon>
        <taxon>50 kb inversion clade</taxon>
        <taxon>NPAAA clade</taxon>
        <taxon>Hologalegina</taxon>
        <taxon>IRL clade</taxon>
        <taxon>Trifolieae</taxon>
        <taxon>Medicago</taxon>
    </lineage>
</organism>
<dbReference type="ExpressionAtlas" id="A0A072TW16">
    <property type="expression patterns" value="differential"/>
</dbReference>
<comment type="similarity">
    <text evidence="1">Belongs to the TIM50 family.</text>
</comment>
<evidence type="ECO:0000313" key="5">
    <source>
        <dbReference type="Proteomes" id="UP000002051"/>
    </source>
</evidence>
<keyword evidence="1" id="KW-0811">Translocation</keyword>
<keyword evidence="1" id="KW-0653">Protein transport</keyword>
<accession>A0A072TW16</accession>
<dbReference type="InterPro" id="IPR050365">
    <property type="entry name" value="TIM50"/>
</dbReference>
<keyword evidence="1" id="KW-0813">Transport</keyword>
<dbReference type="Proteomes" id="UP000002051">
    <property type="component" value="Unassembled WGS sequence"/>
</dbReference>
<comment type="function">
    <text evidence="1">Essential component of the TIM23 complex, a complex that mediates the translocation of transit peptide-containing proteins across the mitochondrial inner membrane.</text>
</comment>
<dbReference type="AlphaFoldDB" id="A0A072TW16"/>
<gene>
    <name evidence="4" type="primary">25497553</name>
    <name evidence="3" type="ordered locus">MTR_7g015190</name>
</gene>
<keyword evidence="5" id="KW-1185">Reference proteome</keyword>
<dbReference type="InterPro" id="IPR036412">
    <property type="entry name" value="HAD-like_sf"/>
</dbReference>